<dbReference type="VEuPathDB" id="VectorBase:GPAI034550"/>
<organism evidence="1 2">
    <name type="scientific">Glossina pallidipes</name>
    <name type="common">Tsetse fly</name>
    <dbReference type="NCBI Taxonomy" id="7398"/>
    <lineage>
        <taxon>Eukaryota</taxon>
        <taxon>Metazoa</taxon>
        <taxon>Ecdysozoa</taxon>
        <taxon>Arthropoda</taxon>
        <taxon>Hexapoda</taxon>
        <taxon>Insecta</taxon>
        <taxon>Pterygota</taxon>
        <taxon>Neoptera</taxon>
        <taxon>Endopterygota</taxon>
        <taxon>Diptera</taxon>
        <taxon>Brachycera</taxon>
        <taxon>Muscomorpha</taxon>
        <taxon>Hippoboscoidea</taxon>
        <taxon>Glossinidae</taxon>
        <taxon>Glossina</taxon>
    </lineage>
</organism>
<reference evidence="2" key="1">
    <citation type="submission" date="2014-03" db="EMBL/GenBank/DDBJ databases">
        <authorList>
            <person name="Aksoy S."/>
            <person name="Warren W."/>
            <person name="Wilson R.K."/>
        </authorList>
    </citation>
    <scope>NUCLEOTIDE SEQUENCE [LARGE SCALE GENOMIC DNA]</scope>
    <source>
        <strain evidence="2">IAEA</strain>
    </source>
</reference>
<dbReference type="InterPro" id="IPR013785">
    <property type="entry name" value="Aldolase_TIM"/>
</dbReference>
<evidence type="ECO:0000313" key="1">
    <source>
        <dbReference type="EnsemblMetazoa" id="GPAI034550-PA"/>
    </source>
</evidence>
<accession>A0A1B0A4X5</accession>
<reference evidence="1" key="2">
    <citation type="submission" date="2020-05" db="UniProtKB">
        <authorList>
            <consortium name="EnsemblMetazoa"/>
        </authorList>
    </citation>
    <scope>IDENTIFICATION</scope>
    <source>
        <strain evidence="1">IAEA</strain>
    </source>
</reference>
<sequence>MYGRSIPLFHFCLERVYLKELQTALGVEFQPFRWLLNEDAMGADKLSEDIRAFAADAMALEKLIGKQINSKAVIFAKHCVVLKLHTFYFSSQAIVIIKKQGAHGKKQHLLLLHTKRQFCMVVLRNLQLVWNDSVGKCELLPAMAVRRNDSDMDESMTMEYAYVFLMN</sequence>
<protein>
    <submittedName>
        <fullName evidence="1">Uncharacterized protein</fullName>
    </submittedName>
</protein>
<dbReference type="Gene3D" id="3.20.20.70">
    <property type="entry name" value="Aldolase class I"/>
    <property type="match status" value="1"/>
</dbReference>
<dbReference type="EnsemblMetazoa" id="GPAI034550-RA">
    <property type="protein sequence ID" value="GPAI034550-PA"/>
    <property type="gene ID" value="GPAI034550"/>
</dbReference>
<dbReference type="AlphaFoldDB" id="A0A1B0A4X5"/>
<dbReference type="STRING" id="7398.A0A1B0A4X5"/>
<name>A0A1B0A4X5_GLOPL</name>
<dbReference type="Proteomes" id="UP000092445">
    <property type="component" value="Unassembled WGS sequence"/>
</dbReference>
<keyword evidence="2" id="KW-1185">Reference proteome</keyword>
<evidence type="ECO:0000313" key="2">
    <source>
        <dbReference type="Proteomes" id="UP000092445"/>
    </source>
</evidence>
<proteinExistence type="predicted"/>